<comment type="similarity">
    <text evidence="7">Belongs to the protein kinase superfamily.</text>
</comment>
<dbReference type="SMART" id="SM00220">
    <property type="entry name" value="S_TKc"/>
    <property type="match status" value="1"/>
</dbReference>
<comment type="caution">
    <text evidence="10">The sequence shown here is derived from an EMBL/GenBank/DDBJ whole genome shotgun (WGS) entry which is preliminary data.</text>
</comment>
<gene>
    <name evidence="10" type="ORF">HK100_007865</name>
</gene>
<name>A0AAD5SUG9_9FUNG</name>
<evidence type="ECO:0000256" key="1">
    <source>
        <dbReference type="ARBA" id="ARBA00022527"/>
    </source>
</evidence>
<dbReference type="Gene3D" id="1.10.510.10">
    <property type="entry name" value="Transferase(Phosphotransferase) domain 1"/>
    <property type="match status" value="1"/>
</dbReference>
<feature type="domain" description="Protein kinase" evidence="9">
    <location>
        <begin position="189"/>
        <end position="445"/>
    </location>
</feature>
<dbReference type="SUPFAM" id="SSF56112">
    <property type="entry name" value="Protein kinase-like (PK-like)"/>
    <property type="match status" value="1"/>
</dbReference>
<feature type="coiled-coil region" evidence="8">
    <location>
        <begin position="3"/>
        <end position="121"/>
    </location>
</feature>
<evidence type="ECO:0000313" key="10">
    <source>
        <dbReference type="EMBL" id="KAJ3089080.1"/>
    </source>
</evidence>
<dbReference type="AlphaFoldDB" id="A0AAD5SUG9"/>
<organism evidence="10 11">
    <name type="scientific">Physocladia obscura</name>
    <dbReference type="NCBI Taxonomy" id="109957"/>
    <lineage>
        <taxon>Eukaryota</taxon>
        <taxon>Fungi</taxon>
        <taxon>Fungi incertae sedis</taxon>
        <taxon>Chytridiomycota</taxon>
        <taxon>Chytridiomycota incertae sedis</taxon>
        <taxon>Chytridiomycetes</taxon>
        <taxon>Chytridiales</taxon>
        <taxon>Chytriomycetaceae</taxon>
        <taxon>Physocladia</taxon>
    </lineage>
</organism>
<accession>A0AAD5SUG9</accession>
<protein>
    <recommendedName>
        <fullName evidence="9">Protein kinase domain-containing protein</fullName>
    </recommendedName>
</protein>
<keyword evidence="11" id="KW-1185">Reference proteome</keyword>
<dbReference type="PANTHER" id="PTHR44329">
    <property type="entry name" value="SERINE/THREONINE-PROTEIN KINASE TNNI3K-RELATED"/>
    <property type="match status" value="1"/>
</dbReference>
<dbReference type="GO" id="GO:0004674">
    <property type="term" value="F:protein serine/threonine kinase activity"/>
    <property type="evidence" value="ECO:0007669"/>
    <property type="project" value="UniProtKB-KW"/>
</dbReference>
<proteinExistence type="inferred from homology"/>
<dbReference type="PANTHER" id="PTHR44329:SF288">
    <property type="entry name" value="MITOGEN-ACTIVATED PROTEIN KINASE KINASE KINASE 20"/>
    <property type="match status" value="1"/>
</dbReference>
<dbReference type="InterPro" id="IPR001245">
    <property type="entry name" value="Ser-Thr/Tyr_kinase_cat_dom"/>
</dbReference>
<dbReference type="GO" id="GO:0005524">
    <property type="term" value="F:ATP binding"/>
    <property type="evidence" value="ECO:0007669"/>
    <property type="project" value="UniProtKB-UniRule"/>
</dbReference>
<keyword evidence="3 6" id="KW-0547">Nucleotide-binding</keyword>
<dbReference type="InterPro" id="IPR008271">
    <property type="entry name" value="Ser/Thr_kinase_AS"/>
</dbReference>
<feature type="binding site" evidence="6">
    <location>
        <position position="216"/>
    </location>
    <ligand>
        <name>ATP</name>
        <dbReference type="ChEBI" id="CHEBI:30616"/>
    </ligand>
</feature>
<reference evidence="10" key="1">
    <citation type="submission" date="2020-05" db="EMBL/GenBank/DDBJ databases">
        <title>Phylogenomic resolution of chytrid fungi.</title>
        <authorList>
            <person name="Stajich J.E."/>
            <person name="Amses K."/>
            <person name="Simmons R."/>
            <person name="Seto K."/>
            <person name="Myers J."/>
            <person name="Bonds A."/>
            <person name="Quandt C.A."/>
            <person name="Barry K."/>
            <person name="Liu P."/>
            <person name="Grigoriev I."/>
            <person name="Longcore J.E."/>
            <person name="James T.Y."/>
        </authorList>
    </citation>
    <scope>NUCLEOTIDE SEQUENCE</scope>
    <source>
        <strain evidence="10">JEL0513</strain>
    </source>
</reference>
<keyword evidence="4" id="KW-0418">Kinase</keyword>
<dbReference type="InterPro" id="IPR011009">
    <property type="entry name" value="Kinase-like_dom_sf"/>
</dbReference>
<evidence type="ECO:0000256" key="8">
    <source>
        <dbReference type="SAM" id="Coils"/>
    </source>
</evidence>
<dbReference type="PROSITE" id="PS00108">
    <property type="entry name" value="PROTEIN_KINASE_ST"/>
    <property type="match status" value="1"/>
</dbReference>
<evidence type="ECO:0000256" key="6">
    <source>
        <dbReference type="PROSITE-ProRule" id="PRU10141"/>
    </source>
</evidence>
<evidence type="ECO:0000256" key="5">
    <source>
        <dbReference type="ARBA" id="ARBA00022840"/>
    </source>
</evidence>
<dbReference type="EMBL" id="JADGJH010003742">
    <property type="protein sequence ID" value="KAJ3089080.1"/>
    <property type="molecule type" value="Genomic_DNA"/>
</dbReference>
<evidence type="ECO:0000256" key="7">
    <source>
        <dbReference type="RuleBase" id="RU000304"/>
    </source>
</evidence>
<keyword evidence="2" id="KW-0808">Transferase</keyword>
<dbReference type="InterPro" id="IPR051681">
    <property type="entry name" value="Ser/Thr_Kinases-Pseudokinases"/>
</dbReference>
<dbReference type="Proteomes" id="UP001211907">
    <property type="component" value="Unassembled WGS sequence"/>
</dbReference>
<dbReference type="Pfam" id="PF07714">
    <property type="entry name" value="PK_Tyr_Ser-Thr"/>
    <property type="match status" value="1"/>
</dbReference>
<dbReference type="PROSITE" id="PS50011">
    <property type="entry name" value="PROTEIN_KINASE_DOM"/>
    <property type="match status" value="1"/>
</dbReference>
<keyword evidence="1 7" id="KW-0723">Serine/threonine-protein kinase</keyword>
<sequence>MELQTLRDNAERFEQTIVNAQTNDLEQNMLRQLKNIREQIRIIEANIDDRSIQREGGSYLAVRIAQLRTDRKATLQKIARYEQIAVNAQTEFLVNKGLLLQNTAREEIRTIETRISDLQIRLELSSSSVPTPRLASDSQPNVPKIVPNSAATAAENVVPLPAVENSVPRERQQTPTESVPIIDPSDLIVDEQEYLGEGAFGIVYGGRYGDKRVAFKRIAGSLSKADRKSINNEASVWHRLKHPNIVLLWGISANSNGIPLLVIERLETSLFKRIYPDDGEIPPFDQRVDWIMQIAQACKYLHNLTRPVVHADLKPDNILIDGFGEAKLTDFGLARIQSASTYSATTRKHGAVVYSPPESFHRGYKAAPPHDVYSFAMTVYEILGLKRPFFDENLDEIKDWVKAGERPTRRDDIPTPWWNLIVECWAADPKERPNFQDILNQIKTLKGN</sequence>
<dbReference type="InterPro" id="IPR017441">
    <property type="entry name" value="Protein_kinase_ATP_BS"/>
</dbReference>
<keyword evidence="8" id="KW-0175">Coiled coil</keyword>
<evidence type="ECO:0000256" key="3">
    <source>
        <dbReference type="ARBA" id="ARBA00022741"/>
    </source>
</evidence>
<keyword evidence="5 6" id="KW-0067">ATP-binding</keyword>
<evidence type="ECO:0000313" key="11">
    <source>
        <dbReference type="Proteomes" id="UP001211907"/>
    </source>
</evidence>
<evidence type="ECO:0000259" key="9">
    <source>
        <dbReference type="PROSITE" id="PS50011"/>
    </source>
</evidence>
<dbReference type="PROSITE" id="PS00107">
    <property type="entry name" value="PROTEIN_KINASE_ATP"/>
    <property type="match status" value="1"/>
</dbReference>
<dbReference type="InterPro" id="IPR000719">
    <property type="entry name" value="Prot_kinase_dom"/>
</dbReference>
<evidence type="ECO:0000256" key="2">
    <source>
        <dbReference type="ARBA" id="ARBA00022679"/>
    </source>
</evidence>
<evidence type="ECO:0000256" key="4">
    <source>
        <dbReference type="ARBA" id="ARBA00022777"/>
    </source>
</evidence>